<protein>
    <submittedName>
        <fullName evidence="5">TOG domain-containing protein</fullName>
    </submittedName>
</protein>
<keyword evidence="4" id="KW-1185">Reference proteome</keyword>
<evidence type="ECO:0000256" key="1">
    <source>
        <dbReference type="SAM" id="MobiDB-lite"/>
    </source>
</evidence>
<dbReference type="SUPFAM" id="SSF48371">
    <property type="entry name" value="ARM repeat"/>
    <property type="match status" value="1"/>
</dbReference>
<gene>
    <name evidence="3" type="ORF">TCLT_LOCUS6009</name>
</gene>
<dbReference type="OrthoDB" id="5870094at2759"/>
<dbReference type="WBParaSite" id="TCLT_0000602001-mRNA-1">
    <property type="protein sequence ID" value="TCLT_0000602001-mRNA-1"/>
    <property type="gene ID" value="TCLT_0000602001"/>
</dbReference>
<evidence type="ECO:0000313" key="4">
    <source>
        <dbReference type="Proteomes" id="UP000276776"/>
    </source>
</evidence>
<dbReference type="GO" id="GO:0008017">
    <property type="term" value="F:microtubule binding"/>
    <property type="evidence" value="ECO:0007669"/>
    <property type="project" value="TreeGrafter"/>
</dbReference>
<dbReference type="InterPro" id="IPR016024">
    <property type="entry name" value="ARM-type_fold"/>
</dbReference>
<dbReference type="SMART" id="SM01349">
    <property type="entry name" value="TOG"/>
    <property type="match status" value="2"/>
</dbReference>
<evidence type="ECO:0000313" key="5">
    <source>
        <dbReference type="WBParaSite" id="TCLT_0000602001-mRNA-1"/>
    </source>
</evidence>
<dbReference type="InterPro" id="IPR034085">
    <property type="entry name" value="TOG"/>
</dbReference>
<feature type="region of interest" description="Disordered" evidence="1">
    <location>
        <begin position="311"/>
        <end position="330"/>
    </location>
</feature>
<dbReference type="Pfam" id="PF12348">
    <property type="entry name" value="CLASP_N"/>
    <property type="match status" value="1"/>
</dbReference>
<dbReference type="Gene3D" id="1.25.10.10">
    <property type="entry name" value="Leucine-rich Repeat Variant"/>
    <property type="match status" value="2"/>
</dbReference>
<feature type="compositionally biased region" description="Low complexity" evidence="1">
    <location>
        <begin position="314"/>
        <end position="330"/>
    </location>
</feature>
<dbReference type="PANTHER" id="PTHR21567:SF87">
    <property type="entry name" value="CRESCERIN-LIKE PROTEIN CHE-12"/>
    <property type="match status" value="1"/>
</dbReference>
<dbReference type="InterPro" id="IPR024395">
    <property type="entry name" value="CLASP_N_dom"/>
</dbReference>
<dbReference type="EMBL" id="UYYF01004381">
    <property type="protein sequence ID" value="VDN03322.1"/>
    <property type="molecule type" value="Genomic_DNA"/>
</dbReference>
<proteinExistence type="predicted"/>
<reference evidence="5" key="1">
    <citation type="submission" date="2017-02" db="UniProtKB">
        <authorList>
            <consortium name="WormBaseParasite"/>
        </authorList>
    </citation>
    <scope>IDENTIFICATION</scope>
</reference>
<accession>A0A0N5CZT3</accession>
<evidence type="ECO:0000259" key="2">
    <source>
        <dbReference type="SMART" id="SM01349"/>
    </source>
</evidence>
<dbReference type="InterPro" id="IPR011989">
    <property type="entry name" value="ARM-like"/>
</dbReference>
<dbReference type="AlphaFoldDB" id="A0A0N5CZT3"/>
<name>A0A0N5CZT3_THECL</name>
<organism evidence="5">
    <name type="scientific">Thelazia callipaeda</name>
    <name type="common">Oriental eyeworm</name>
    <name type="synonym">Parasitic nematode</name>
    <dbReference type="NCBI Taxonomy" id="103827"/>
    <lineage>
        <taxon>Eukaryota</taxon>
        <taxon>Metazoa</taxon>
        <taxon>Ecdysozoa</taxon>
        <taxon>Nematoda</taxon>
        <taxon>Chromadorea</taxon>
        <taxon>Rhabditida</taxon>
        <taxon>Spirurina</taxon>
        <taxon>Spiruromorpha</taxon>
        <taxon>Thelazioidea</taxon>
        <taxon>Thelaziidae</taxon>
        <taxon>Thelazia</taxon>
    </lineage>
</organism>
<evidence type="ECO:0000313" key="3">
    <source>
        <dbReference type="EMBL" id="VDN03322.1"/>
    </source>
</evidence>
<dbReference type="GO" id="GO:0005881">
    <property type="term" value="C:cytoplasmic microtubule"/>
    <property type="evidence" value="ECO:0007669"/>
    <property type="project" value="TreeGrafter"/>
</dbReference>
<dbReference type="GO" id="GO:0000226">
    <property type="term" value="P:microtubule cytoskeleton organization"/>
    <property type="evidence" value="ECO:0007669"/>
    <property type="project" value="TreeGrafter"/>
</dbReference>
<dbReference type="OMA" id="FFTNTEY"/>
<reference evidence="3 4" key="2">
    <citation type="submission" date="2018-11" db="EMBL/GenBank/DDBJ databases">
        <authorList>
            <consortium name="Pathogen Informatics"/>
        </authorList>
    </citation>
    <scope>NUCLEOTIDE SEQUENCE [LARGE SCALE GENOMIC DNA]</scope>
</reference>
<sequence>MHHLNHPFQQKKDSKNSSRYLATKLKSASSMRSVLSNASSTGSIFRSSRSVPSLEVISKNPSNALNAALQKIIAEDWNLKLDAIEVINALAKIAPEVLVENIHSVIPKLLTECKNLRSTVSRAAIVAFAGLFQNLKTTMDIDIEKICLVLMQKAGDVSNAFIRDDATVALEEIVKYASPVRVLNALVTSGANSKSSMIRSSCASLLVKLVERVGPTNVICSVEFPRYLRSLLQFAKDANATVRYSGKCGIKLLSKVKIFKKELAFFQKIYILQNIPIFNDAVRKSLNESDRQELREILEMIKKRGLDGSNLDASSIPQSGISRSSSSRRISNNGNKLIVPQAVQQDLLQIRNDLIASQWEQRIKGLRELARVLLSNGDAVLSDTKILGAFVSRTCDINAKVAIEAMETLISILPIFSTYISKVMSLKTIVNQLINSLMSHLASRSEEHRQHAKLCLEEITKYIEHGTLLTPFAAATKQANFKQKPFMLQTLSRLNESVYVIKPRQVEMTSLPVLWDILRAPPRHRSDPKVREAFRSYAVTLARCFGEKTLLDLSTFHLSPSQKSTLHELIS</sequence>
<dbReference type="GO" id="GO:0005929">
    <property type="term" value="C:cilium"/>
    <property type="evidence" value="ECO:0007669"/>
    <property type="project" value="TreeGrafter"/>
</dbReference>
<feature type="domain" description="TOG" evidence="2">
    <location>
        <begin position="53"/>
        <end position="307"/>
    </location>
</feature>
<feature type="domain" description="TOG" evidence="2">
    <location>
        <begin position="336"/>
        <end position="571"/>
    </location>
</feature>
<dbReference type="PANTHER" id="PTHR21567">
    <property type="entry name" value="CLASP"/>
    <property type="match status" value="1"/>
</dbReference>
<dbReference type="Proteomes" id="UP000276776">
    <property type="component" value="Unassembled WGS sequence"/>
</dbReference>